<keyword evidence="3" id="KW-1185">Reference proteome</keyword>
<dbReference type="InterPro" id="IPR017850">
    <property type="entry name" value="Alkaline_phosphatase_core_sf"/>
</dbReference>
<dbReference type="InParanoid" id="A0A554N9K2"/>
<proteinExistence type="predicted"/>
<sequence>MGTLLLTVDALRASHLGQFGYHRDTMPALDRIATDGTVFTNAYANAPYTRLSIPSFHTSRYRGHELIGDTPTIASVLSEAGIHTACLGTLTGFKDSEGELVFDEYRDLGRDEFYDRANQSPVLDATKRAVKPLLERVRPAYRLAESVYGSLFSTHEFKSYTDAGEMTDAVIEWLSDPPDEFFLWVHYMEGHRPYGVHNDDPAYLGE</sequence>
<dbReference type="OrthoDB" id="3164at2157"/>
<dbReference type="InterPro" id="IPR000917">
    <property type="entry name" value="Sulfatase_N"/>
</dbReference>
<dbReference type="EMBL" id="QMDX01000005">
    <property type="protein sequence ID" value="TSD14051.1"/>
    <property type="molecule type" value="Genomic_DNA"/>
</dbReference>
<dbReference type="InterPro" id="IPR052701">
    <property type="entry name" value="GAG_Ulvan_Degrading_Sulfatases"/>
</dbReference>
<dbReference type="AlphaFoldDB" id="A0A554N9K2"/>
<evidence type="ECO:0000313" key="3">
    <source>
        <dbReference type="Proteomes" id="UP000319894"/>
    </source>
</evidence>
<dbReference type="Pfam" id="PF00884">
    <property type="entry name" value="Sulfatase"/>
    <property type="match status" value="1"/>
</dbReference>
<gene>
    <name evidence="2" type="ORF">DP107_10455</name>
</gene>
<dbReference type="PANTHER" id="PTHR43751">
    <property type="entry name" value="SULFATASE"/>
    <property type="match status" value="1"/>
</dbReference>
<dbReference type="Proteomes" id="UP000319894">
    <property type="component" value="Unassembled WGS sequence"/>
</dbReference>
<evidence type="ECO:0000259" key="1">
    <source>
        <dbReference type="Pfam" id="PF00884"/>
    </source>
</evidence>
<dbReference type="Gene3D" id="3.40.720.10">
    <property type="entry name" value="Alkaline Phosphatase, subunit A"/>
    <property type="match status" value="1"/>
</dbReference>
<evidence type="ECO:0000313" key="2">
    <source>
        <dbReference type="EMBL" id="TSD14051.1"/>
    </source>
</evidence>
<comment type="caution">
    <text evidence="2">The sequence shown here is derived from an EMBL/GenBank/DDBJ whole genome shotgun (WGS) entry which is preliminary data.</text>
</comment>
<protein>
    <recommendedName>
        <fullName evidence="1">Sulfatase N-terminal domain-containing protein</fullName>
    </recommendedName>
</protein>
<organism evidence="2 3">
    <name type="scientific">Haloglomus irregulare</name>
    <dbReference type="NCBI Taxonomy" id="2234134"/>
    <lineage>
        <taxon>Archaea</taxon>
        <taxon>Methanobacteriati</taxon>
        <taxon>Methanobacteriota</taxon>
        <taxon>Stenosarchaea group</taxon>
        <taxon>Halobacteria</taxon>
        <taxon>Halobacteriales</taxon>
        <taxon>Natronomonadaceae</taxon>
        <taxon>Haloglomus</taxon>
    </lineage>
</organism>
<accession>A0A554N9K2</accession>
<dbReference type="PANTHER" id="PTHR43751:SF3">
    <property type="entry name" value="SULFATASE N-TERMINAL DOMAIN-CONTAINING PROTEIN"/>
    <property type="match status" value="1"/>
</dbReference>
<dbReference type="SUPFAM" id="SSF53649">
    <property type="entry name" value="Alkaline phosphatase-like"/>
    <property type="match status" value="1"/>
</dbReference>
<reference evidence="2 3" key="1">
    <citation type="submission" date="2018-06" db="EMBL/GenBank/DDBJ databases">
        <title>Natronomonas sp. F16-60 a new haloarchaeon isolated from a solar saltern of Isla Cristina, Huelva, Spain.</title>
        <authorList>
            <person name="Duran-Viseras A."/>
            <person name="Sanchez-Porro C."/>
            <person name="Ventosa A."/>
        </authorList>
    </citation>
    <scope>NUCLEOTIDE SEQUENCE [LARGE SCALE GENOMIC DNA]</scope>
    <source>
        <strain evidence="2 3">F16-60</strain>
    </source>
</reference>
<feature type="domain" description="Sulfatase N-terminal" evidence="1">
    <location>
        <begin position="4"/>
        <end position="199"/>
    </location>
</feature>
<name>A0A554N9K2_9EURY</name>